<reference evidence="7" key="1">
    <citation type="submission" date="2015-04" db="UniProtKB">
        <authorList>
            <consortium name="EnsemblPlants"/>
        </authorList>
    </citation>
    <scope>IDENTIFICATION</scope>
</reference>
<keyword evidence="5" id="KW-0539">Nucleus</keyword>
<evidence type="ECO:0000256" key="4">
    <source>
        <dbReference type="ARBA" id="ARBA00023163"/>
    </source>
</evidence>
<dbReference type="Proteomes" id="UP000026961">
    <property type="component" value="Chromosome 11"/>
</dbReference>
<dbReference type="GO" id="GO:0005634">
    <property type="term" value="C:nucleus"/>
    <property type="evidence" value="ECO:0007669"/>
    <property type="project" value="UniProtKB-SubCell"/>
</dbReference>
<proteinExistence type="predicted"/>
<keyword evidence="8" id="KW-1185">Reference proteome</keyword>
<dbReference type="eggNOG" id="ENOG502R7WC">
    <property type="taxonomic scope" value="Eukaryota"/>
</dbReference>
<dbReference type="EnsemblPlants" id="OGLUM11G14240.1">
    <property type="protein sequence ID" value="OGLUM11G14240.1"/>
    <property type="gene ID" value="OGLUM11G14240"/>
</dbReference>
<dbReference type="Pfam" id="PF02365">
    <property type="entry name" value="NAM"/>
    <property type="match status" value="2"/>
</dbReference>
<dbReference type="AlphaFoldDB" id="A0A0E0BJF0"/>
<comment type="subcellular location">
    <subcellularLocation>
        <location evidence="1">Nucleus</location>
    </subcellularLocation>
</comment>
<dbReference type="SUPFAM" id="SSF101941">
    <property type="entry name" value="NAC domain"/>
    <property type="match status" value="2"/>
</dbReference>
<dbReference type="PROSITE" id="PS51005">
    <property type="entry name" value="NAC"/>
    <property type="match status" value="2"/>
</dbReference>
<reference evidence="7" key="2">
    <citation type="submission" date="2018-05" db="EMBL/GenBank/DDBJ databases">
        <title>OgluRS3 (Oryza glumaepatula Reference Sequence Version 3).</title>
        <authorList>
            <person name="Zhang J."/>
            <person name="Kudrna D."/>
            <person name="Lee S."/>
            <person name="Talag J."/>
            <person name="Welchert J."/>
            <person name="Wing R.A."/>
        </authorList>
    </citation>
    <scope>NUCLEOTIDE SEQUENCE [LARGE SCALE GENOMIC DNA]</scope>
</reference>
<keyword evidence="4" id="KW-0804">Transcription</keyword>
<evidence type="ECO:0000256" key="2">
    <source>
        <dbReference type="ARBA" id="ARBA00023015"/>
    </source>
</evidence>
<organism evidence="7">
    <name type="scientific">Oryza glumipatula</name>
    <dbReference type="NCBI Taxonomy" id="40148"/>
    <lineage>
        <taxon>Eukaryota</taxon>
        <taxon>Viridiplantae</taxon>
        <taxon>Streptophyta</taxon>
        <taxon>Embryophyta</taxon>
        <taxon>Tracheophyta</taxon>
        <taxon>Spermatophyta</taxon>
        <taxon>Magnoliopsida</taxon>
        <taxon>Liliopsida</taxon>
        <taxon>Poales</taxon>
        <taxon>Poaceae</taxon>
        <taxon>BOP clade</taxon>
        <taxon>Oryzoideae</taxon>
        <taxon>Oryzeae</taxon>
        <taxon>Oryzinae</taxon>
        <taxon>Oryza</taxon>
    </lineage>
</organism>
<keyword evidence="3" id="KW-0238">DNA-binding</keyword>
<dbReference type="HOGENOM" id="CLU_349645_0_0_1"/>
<feature type="domain" description="NAC" evidence="6">
    <location>
        <begin position="32"/>
        <end position="227"/>
    </location>
</feature>
<feature type="domain" description="NAC" evidence="6">
    <location>
        <begin position="396"/>
        <end position="597"/>
    </location>
</feature>
<dbReference type="InterPro" id="IPR003441">
    <property type="entry name" value="NAC-dom"/>
</dbReference>
<evidence type="ECO:0000313" key="8">
    <source>
        <dbReference type="Proteomes" id="UP000026961"/>
    </source>
</evidence>
<evidence type="ECO:0000259" key="6">
    <source>
        <dbReference type="PROSITE" id="PS51005"/>
    </source>
</evidence>
<evidence type="ECO:0000256" key="1">
    <source>
        <dbReference type="ARBA" id="ARBA00004123"/>
    </source>
</evidence>
<accession>A0A0E0BJF0</accession>
<keyword evidence="2" id="KW-0805">Transcription regulation</keyword>
<dbReference type="PANTHER" id="PTHR31744">
    <property type="entry name" value="PROTEIN CUP-SHAPED COTYLEDON 2-RELATED"/>
    <property type="match status" value="1"/>
</dbReference>
<dbReference type="InterPro" id="IPR036093">
    <property type="entry name" value="NAC_dom_sf"/>
</dbReference>
<evidence type="ECO:0000313" key="7">
    <source>
        <dbReference type="EnsemblPlants" id="OGLUM11G14240.1"/>
    </source>
</evidence>
<protein>
    <recommendedName>
        <fullName evidence="6">NAC domain-containing protein</fullName>
    </recommendedName>
</protein>
<dbReference type="GO" id="GO:0003677">
    <property type="term" value="F:DNA binding"/>
    <property type="evidence" value="ECO:0007669"/>
    <property type="project" value="UniProtKB-KW"/>
</dbReference>
<sequence>MRRICPRFKINGRTMAGPGVCINLLNGTTMHLSVGCVFRPTEGELVVNYLYRRAMQEPLPCDFITDVDIQCHNPWDIVPGEKKNGKHFFTRKENSHPRDYESNHAAGDGFWRLAGTEVPIYNKPSGGADEKLVGMKRTLVFHFRKSSSTERTGWVMQEFRLAGASLVPCLVMRPATGDVSMPPCGCTETTTTKKNNGSPSAAHTHAPLVETMVEPDNSWMICRIYKKRQRAPQVIIPPSIGNAREAVLAVPAIGNAGDRQVNFIDFPGHRCFEEGSDESANVITKDKGSDARQEKKNGKHFFTCKEKKHHGNNCRNHAAGVGFWRLASTEALEVFICREHGMSNARVPTSWFLPLALLCDATISPSFEEGSSESVNVTDNVKDGGGHCMNGATMHLPAVGMSHPTEGELVFHYLYRRAVNMPLLSEFICDVNILRHNPWDIVPGALTEREKGKYFFMQKEIKCPSSRRSNRITSKGFWRSAGSEKPVYYNQGGGSDCMLVGMRRTLTFYFGNSRTAERTKWGMQEFRLAGNGLSPYPAMKHATGDGSKPPCNCAETTIAKRNDGLSAVLRNVLAVTPLVETVVEPDGSWLICRIYRTRQRALPVITPPAIENAREIIIPPANGNAREAQVRFIDFLRQGSHCSCIVGPSLAEGSDESAGSVDQKD</sequence>
<evidence type="ECO:0000256" key="5">
    <source>
        <dbReference type="ARBA" id="ARBA00023242"/>
    </source>
</evidence>
<name>A0A0E0BJF0_9ORYZ</name>
<dbReference type="Gene3D" id="2.170.150.80">
    <property type="entry name" value="NAC domain"/>
    <property type="match status" value="2"/>
</dbReference>
<dbReference type="Gramene" id="OGLUM11G14240.1">
    <property type="protein sequence ID" value="OGLUM11G14240.1"/>
    <property type="gene ID" value="OGLUM11G14240"/>
</dbReference>
<dbReference type="GO" id="GO:0006355">
    <property type="term" value="P:regulation of DNA-templated transcription"/>
    <property type="evidence" value="ECO:0007669"/>
    <property type="project" value="InterPro"/>
</dbReference>
<evidence type="ECO:0000256" key="3">
    <source>
        <dbReference type="ARBA" id="ARBA00023125"/>
    </source>
</evidence>